<name>A0A2N5J1Y7_9BIFI</name>
<dbReference type="InterPro" id="IPR009061">
    <property type="entry name" value="DNA-bd_dom_put_sf"/>
</dbReference>
<protein>
    <submittedName>
        <fullName evidence="3">MerR family transcriptional regulator</fullName>
    </submittedName>
</protein>
<feature type="region of interest" description="Disordered" evidence="1">
    <location>
        <begin position="1"/>
        <end position="46"/>
    </location>
</feature>
<comment type="caution">
    <text evidence="3">The sequence shown here is derived from an EMBL/GenBank/DDBJ whole genome shotgun (WGS) entry which is preliminary data.</text>
</comment>
<accession>A0A2N5J1Y7</accession>
<dbReference type="GO" id="GO:0003677">
    <property type="term" value="F:DNA binding"/>
    <property type="evidence" value="ECO:0007669"/>
    <property type="project" value="InterPro"/>
</dbReference>
<dbReference type="InterPro" id="IPR010093">
    <property type="entry name" value="SinI_DNA-bd"/>
</dbReference>
<dbReference type="SUPFAM" id="SSF46955">
    <property type="entry name" value="Putative DNA-binding domain"/>
    <property type="match status" value="1"/>
</dbReference>
<dbReference type="Proteomes" id="UP000234935">
    <property type="component" value="Unassembled WGS sequence"/>
</dbReference>
<feature type="compositionally biased region" description="Basic and acidic residues" evidence="1">
    <location>
        <begin position="19"/>
        <end position="29"/>
    </location>
</feature>
<sequence>MAKRSMSQGGVAYMPPTEPEARRRTRDVGEALSQSRSLGDSTNRDFEDIAAHPDFPVPLLKIPGEEDRPLTPELARILLRVAELLSGGKAVYMVEYDTQLTTQEAADLLGVSRPTLVKLLEDDHIPFTKVGRHRRVMLDDLQKYAAQRHQEHIAMFDELAADEDPSLTLDNPLIRH</sequence>
<evidence type="ECO:0000259" key="2">
    <source>
        <dbReference type="Pfam" id="PF12728"/>
    </source>
</evidence>
<feature type="compositionally biased region" description="Polar residues" evidence="1">
    <location>
        <begin position="32"/>
        <end position="41"/>
    </location>
</feature>
<organism evidence="3 4">
    <name type="scientific">Bifidobacterium anseris</name>
    <dbReference type="NCBI Taxonomy" id="2020963"/>
    <lineage>
        <taxon>Bacteria</taxon>
        <taxon>Bacillati</taxon>
        <taxon>Actinomycetota</taxon>
        <taxon>Actinomycetes</taxon>
        <taxon>Bifidobacteriales</taxon>
        <taxon>Bifidobacteriaceae</taxon>
        <taxon>Bifidobacterium</taxon>
    </lineage>
</organism>
<keyword evidence="4" id="KW-1185">Reference proteome</keyword>
<feature type="domain" description="Helix-turn-helix" evidence="2">
    <location>
        <begin position="100"/>
        <end position="148"/>
    </location>
</feature>
<dbReference type="OrthoDB" id="26212at2"/>
<proteinExistence type="predicted"/>
<evidence type="ECO:0000256" key="1">
    <source>
        <dbReference type="SAM" id="MobiDB-lite"/>
    </source>
</evidence>
<dbReference type="AlphaFoldDB" id="A0A2N5J1Y7"/>
<dbReference type="RefSeq" id="WP_101670955.1">
    <property type="nucleotide sequence ID" value="NZ_NMYC01000001.1"/>
</dbReference>
<dbReference type="InterPro" id="IPR041657">
    <property type="entry name" value="HTH_17"/>
</dbReference>
<gene>
    <name evidence="3" type="ORF">CGZ88_0387</name>
</gene>
<dbReference type="Pfam" id="PF12728">
    <property type="entry name" value="HTH_17"/>
    <property type="match status" value="1"/>
</dbReference>
<reference evidence="3 4" key="1">
    <citation type="submission" date="2017-07" db="EMBL/GenBank/DDBJ databases">
        <title>Bifidobacterium novel species.</title>
        <authorList>
            <person name="Lugli G.A."/>
            <person name="Milani C."/>
            <person name="Duranti S."/>
            <person name="Mangifesta M."/>
        </authorList>
    </citation>
    <scope>NUCLEOTIDE SEQUENCE [LARGE SCALE GENOMIC DNA]</scope>
    <source>
        <strain evidence="4">Goo31D</strain>
    </source>
</reference>
<evidence type="ECO:0000313" key="3">
    <source>
        <dbReference type="EMBL" id="PLS28225.1"/>
    </source>
</evidence>
<dbReference type="NCBIfam" id="TIGR01764">
    <property type="entry name" value="excise"/>
    <property type="match status" value="1"/>
</dbReference>
<evidence type="ECO:0000313" key="4">
    <source>
        <dbReference type="Proteomes" id="UP000234935"/>
    </source>
</evidence>
<dbReference type="EMBL" id="NMYC01000001">
    <property type="protein sequence ID" value="PLS28225.1"/>
    <property type="molecule type" value="Genomic_DNA"/>
</dbReference>